<reference evidence="1" key="1">
    <citation type="submission" date="2007-11" db="EMBL/GenBank/DDBJ databases">
        <authorList>
            <person name="Fulton L."/>
            <person name="Clifton S."/>
            <person name="Fulton B."/>
            <person name="Xu J."/>
            <person name="Minx P."/>
            <person name="Pepin K.H."/>
            <person name="Johnson M."/>
            <person name="Thiruvilangam P."/>
            <person name="Bhonagiri V."/>
            <person name="Nash W.E."/>
            <person name="Mardis E.R."/>
            <person name="Wilson R.K."/>
        </authorList>
    </citation>
    <scope>NUCLEOTIDE SEQUENCE [LARGE SCALE GENOMIC DNA]</scope>
    <source>
        <strain evidence="1">DSM 17241</strain>
    </source>
</reference>
<accession>B0P5L2</accession>
<reference evidence="1" key="2">
    <citation type="submission" date="2013-09" db="EMBL/GenBank/DDBJ databases">
        <title>Draft genome sequence of Anaerotruncus colihominis(DSM 17241).</title>
        <authorList>
            <person name="Sudarsanam P."/>
            <person name="Ley R."/>
            <person name="Guruge J."/>
            <person name="Turnbaugh P.J."/>
            <person name="Mahowald M."/>
            <person name="Liep D."/>
            <person name="Gordon J."/>
        </authorList>
    </citation>
    <scope>NUCLEOTIDE SEQUENCE</scope>
    <source>
        <strain evidence="1">DSM 17241</strain>
    </source>
</reference>
<evidence type="ECO:0000313" key="1">
    <source>
        <dbReference type="EMBL" id="EDS13245.1"/>
    </source>
</evidence>
<dbReference type="EMBL" id="ABGD02000001">
    <property type="protein sequence ID" value="EDS13245.1"/>
    <property type="molecule type" value="Genomic_DNA"/>
</dbReference>
<organism evidence="1 2">
    <name type="scientific">Anaerotruncus colihominis DSM 17241</name>
    <dbReference type="NCBI Taxonomy" id="445972"/>
    <lineage>
        <taxon>Bacteria</taxon>
        <taxon>Bacillati</taxon>
        <taxon>Bacillota</taxon>
        <taxon>Clostridia</taxon>
        <taxon>Eubacteriales</taxon>
        <taxon>Oscillospiraceae</taxon>
        <taxon>Anaerotruncus</taxon>
    </lineage>
</organism>
<comment type="caution">
    <text evidence="1">The sequence shown here is derived from an EMBL/GenBank/DDBJ whole genome shotgun (WGS) entry which is preliminary data.</text>
</comment>
<proteinExistence type="predicted"/>
<evidence type="ECO:0000313" key="2">
    <source>
        <dbReference type="Proteomes" id="UP000003803"/>
    </source>
</evidence>
<protein>
    <submittedName>
        <fullName evidence="1">Uncharacterized protein</fullName>
    </submittedName>
</protein>
<dbReference type="Proteomes" id="UP000003803">
    <property type="component" value="Unassembled WGS sequence"/>
</dbReference>
<gene>
    <name evidence="1" type="ORF">ANACOL_00033</name>
</gene>
<sequence length="46" mass="5362">MIEPVCKCDISPASVGLHCLMNDYGRISVFYQLIRLFVVLWHRKPI</sequence>
<keyword evidence="2" id="KW-1185">Reference proteome</keyword>
<dbReference type="AlphaFoldDB" id="B0P5L2"/>
<name>B0P5L2_9FIRM</name>
<dbReference type="HOGENOM" id="CLU_3179461_0_0_9"/>